<proteinExistence type="predicted"/>
<accession>A0ABV9A6D8</accession>
<comment type="caution">
    <text evidence="1">The sequence shown here is derived from an EMBL/GenBank/DDBJ whole genome shotgun (WGS) entry which is preliminary data.</text>
</comment>
<name>A0ABV9A6D8_9ACTN</name>
<dbReference type="EMBL" id="JBHSFH010000005">
    <property type="protein sequence ID" value="MFC4494574.1"/>
    <property type="molecule type" value="Genomic_DNA"/>
</dbReference>
<protein>
    <submittedName>
        <fullName evidence="1">Uncharacterized protein</fullName>
    </submittedName>
</protein>
<keyword evidence="2" id="KW-1185">Reference proteome</keyword>
<evidence type="ECO:0000313" key="2">
    <source>
        <dbReference type="Proteomes" id="UP001595997"/>
    </source>
</evidence>
<dbReference type="Proteomes" id="UP001595997">
    <property type="component" value="Unassembled WGS sequence"/>
</dbReference>
<organism evidence="1 2">
    <name type="scientific">Streptomyces ovatisporus</name>
    <dbReference type="NCBI Taxonomy" id="1128682"/>
    <lineage>
        <taxon>Bacteria</taxon>
        <taxon>Bacillati</taxon>
        <taxon>Actinomycetota</taxon>
        <taxon>Actinomycetes</taxon>
        <taxon>Kitasatosporales</taxon>
        <taxon>Streptomycetaceae</taxon>
        <taxon>Streptomyces</taxon>
    </lineage>
</organism>
<reference evidence="2" key="1">
    <citation type="journal article" date="2019" name="Int. J. Syst. Evol. Microbiol.">
        <title>The Global Catalogue of Microorganisms (GCM) 10K type strain sequencing project: providing services to taxonomists for standard genome sequencing and annotation.</title>
        <authorList>
            <consortium name="The Broad Institute Genomics Platform"/>
            <consortium name="The Broad Institute Genome Sequencing Center for Infectious Disease"/>
            <person name="Wu L."/>
            <person name="Ma J."/>
        </authorList>
    </citation>
    <scope>NUCLEOTIDE SEQUENCE [LARGE SCALE GENOMIC DNA]</scope>
    <source>
        <strain evidence="2">CGMCC 4.7357</strain>
    </source>
</reference>
<gene>
    <name evidence="1" type="ORF">ACFPA8_10565</name>
</gene>
<evidence type="ECO:0000313" key="1">
    <source>
        <dbReference type="EMBL" id="MFC4494574.1"/>
    </source>
</evidence>
<dbReference type="RefSeq" id="WP_386445824.1">
    <property type="nucleotide sequence ID" value="NZ_JBHSFH010000005.1"/>
</dbReference>
<sequence length="58" mass="6899">MDGLFLIEHAYRLGLIEADQQFVQRFQEFVREDGTAFGRHWRHLHAEERNGDLPSQTE</sequence>